<dbReference type="RefSeq" id="WP_110174064.1">
    <property type="nucleotide sequence ID" value="NZ_CP015136.1"/>
</dbReference>
<dbReference type="PATRIC" id="fig|1813736.3.peg.6206"/>
<dbReference type="SUPFAM" id="SSF53067">
    <property type="entry name" value="Actin-like ATPase domain"/>
    <property type="match status" value="2"/>
</dbReference>
<dbReference type="InterPro" id="IPR050696">
    <property type="entry name" value="FtsA/MreB"/>
</dbReference>
<dbReference type="Gene3D" id="3.30.420.40">
    <property type="match status" value="1"/>
</dbReference>
<comment type="subcellular location">
    <subcellularLocation>
        <location evidence="5">Cell membrane</location>
        <topology evidence="5">Peripheral membrane protein</topology>
        <orientation evidence="5">Cytoplasmic side</orientation>
    </subcellularLocation>
    <text evidence="5">Localizes to the Z ring in an FtsZ-dependent manner. Targeted to the membrane through a conserved C-terminal amphipathic helix.</text>
</comment>
<evidence type="ECO:0000256" key="3">
    <source>
        <dbReference type="ARBA" id="ARBA00023136"/>
    </source>
</evidence>
<dbReference type="Proteomes" id="UP000076079">
    <property type="component" value="Chromosome"/>
</dbReference>
<dbReference type="OrthoDB" id="9768127at2"/>
<dbReference type="Pfam" id="PF14450">
    <property type="entry name" value="FtsA"/>
    <property type="match status" value="1"/>
</dbReference>
<reference evidence="9" key="2">
    <citation type="submission" date="2016-04" db="EMBL/GenBank/DDBJ databases">
        <title>First Complete Genome Sequence of a Subdivision 6 Acidobacterium.</title>
        <authorList>
            <person name="Huang S."/>
            <person name="Vieira S."/>
            <person name="Bunk B."/>
            <person name="Riedel T."/>
            <person name="Sproeer C."/>
            <person name="Overmann J."/>
        </authorList>
    </citation>
    <scope>NUCLEOTIDE SEQUENCE [LARGE SCALE GENOMIC DNA]</scope>
    <source>
        <strain evidence="9">DSM 100886 HEG_-6_39</strain>
    </source>
</reference>
<feature type="domain" description="SHS2" evidence="7">
    <location>
        <begin position="8"/>
        <end position="196"/>
    </location>
</feature>
<proteinExistence type="inferred from homology"/>
<organism evidence="8 9">
    <name type="scientific">Luteitalea pratensis</name>
    <dbReference type="NCBI Taxonomy" id="1855912"/>
    <lineage>
        <taxon>Bacteria</taxon>
        <taxon>Pseudomonadati</taxon>
        <taxon>Acidobacteriota</taxon>
        <taxon>Vicinamibacteria</taxon>
        <taxon>Vicinamibacterales</taxon>
        <taxon>Vicinamibacteraceae</taxon>
        <taxon>Luteitalea</taxon>
    </lineage>
</organism>
<dbReference type="NCBIfam" id="TIGR01174">
    <property type="entry name" value="ftsA"/>
    <property type="match status" value="1"/>
</dbReference>
<evidence type="ECO:0000256" key="1">
    <source>
        <dbReference type="ARBA" id="ARBA00022475"/>
    </source>
</evidence>
<dbReference type="PIRSF" id="PIRSF003101">
    <property type="entry name" value="FtsA"/>
    <property type="match status" value="1"/>
</dbReference>
<keyword evidence="1 5" id="KW-1003">Cell membrane</keyword>
<dbReference type="GO" id="GO:0009898">
    <property type="term" value="C:cytoplasmic side of plasma membrane"/>
    <property type="evidence" value="ECO:0007669"/>
    <property type="project" value="UniProtKB-UniRule"/>
</dbReference>
<dbReference type="InterPro" id="IPR043129">
    <property type="entry name" value="ATPase_NBD"/>
</dbReference>
<sequence length="411" mass="43311">MPRNERYLVGLDVGTTKVAAIVGEVTDDGGVEIIGIGTADAKGIRRGAVVNLEEAVESIKKAIEEAELTAGIEIDSVYLTLSGAHIKGFNSRGVVAVSGKTREITREDVRRAIDAAKAFALPNGREILHVLPQDFAVDDEEGIADPVGMTGSRLDVNVHIVTGGAASMQNLIACVNRAGVNVVDTVLEQIAAAEAVLTPDERELGVAVVDIGGGTTDFAIFERGSLWHTGVVAIGGDHFTNDIAVGLRTPVPDAEKLKRRCGCALNSMVGEDETMEVASVGGRRPRVMSRRILSQILQPRAEQVFHMLWDEIDKAGCSNSLHSGIVLTGGGAALDGMAEIAEQIFDLPVRRGVPAGANGLGDQASSPIYATAVGAVMYASRNRAPAPPTPVGLRWVLESVSSMFNNFFIGR</sequence>
<evidence type="ECO:0000256" key="2">
    <source>
        <dbReference type="ARBA" id="ARBA00022618"/>
    </source>
</evidence>
<comment type="similarity">
    <text evidence="5 6">Belongs to the FtsA/MreB family.</text>
</comment>
<dbReference type="GO" id="GO:0032153">
    <property type="term" value="C:cell division site"/>
    <property type="evidence" value="ECO:0007669"/>
    <property type="project" value="UniProtKB-UniRule"/>
</dbReference>
<keyword evidence="3 5" id="KW-0472">Membrane</keyword>
<keyword evidence="9" id="KW-1185">Reference proteome</keyword>
<dbReference type="PANTHER" id="PTHR32432:SF4">
    <property type="entry name" value="CELL DIVISION PROTEIN FTSA"/>
    <property type="match status" value="1"/>
</dbReference>
<evidence type="ECO:0000313" key="9">
    <source>
        <dbReference type="Proteomes" id="UP000076079"/>
    </source>
</evidence>
<evidence type="ECO:0000259" key="7">
    <source>
        <dbReference type="SMART" id="SM00842"/>
    </source>
</evidence>
<accession>A0A143PWR5</accession>
<dbReference type="SMART" id="SM00842">
    <property type="entry name" value="FtsA"/>
    <property type="match status" value="1"/>
</dbReference>
<comment type="subunit">
    <text evidence="5">Self-interacts. Interacts with FtsZ.</text>
</comment>
<dbReference type="InterPro" id="IPR020823">
    <property type="entry name" value="Cell_div_FtsA"/>
</dbReference>
<protein>
    <recommendedName>
        <fullName evidence="5 6">Cell division protein FtsA</fullName>
    </recommendedName>
</protein>
<dbReference type="STRING" id="1855912.LuPra_05904"/>
<evidence type="ECO:0000256" key="4">
    <source>
        <dbReference type="ARBA" id="ARBA00023306"/>
    </source>
</evidence>
<keyword evidence="2 5" id="KW-0132">Cell division</keyword>
<dbReference type="GO" id="GO:0043093">
    <property type="term" value="P:FtsZ-dependent cytokinesis"/>
    <property type="evidence" value="ECO:0007669"/>
    <property type="project" value="UniProtKB-UniRule"/>
</dbReference>
<evidence type="ECO:0000256" key="6">
    <source>
        <dbReference type="PIRNR" id="PIRNR003101"/>
    </source>
</evidence>
<dbReference type="Pfam" id="PF02491">
    <property type="entry name" value="SHS2_FTSA"/>
    <property type="match status" value="1"/>
</dbReference>
<reference evidence="8 9" key="1">
    <citation type="journal article" date="2016" name="Genome Announc.">
        <title>First Complete Genome Sequence of a Subdivision 6 Acidobacterium Strain.</title>
        <authorList>
            <person name="Huang S."/>
            <person name="Vieira S."/>
            <person name="Bunk B."/>
            <person name="Riedel T."/>
            <person name="Sproer C."/>
            <person name="Overmann J."/>
        </authorList>
    </citation>
    <scope>NUCLEOTIDE SEQUENCE [LARGE SCALE GENOMIC DNA]</scope>
    <source>
        <strain evidence="9">DSM 100886 HEG_-6_39</strain>
    </source>
</reference>
<keyword evidence="4 5" id="KW-0131">Cell cycle</keyword>
<name>A0A143PWR5_LUTPR</name>
<gene>
    <name evidence="5 8" type="primary">ftsA</name>
    <name evidence="8" type="ORF">LuPra_05904</name>
</gene>
<dbReference type="AlphaFoldDB" id="A0A143PWR5"/>
<dbReference type="Gene3D" id="3.30.1490.110">
    <property type="match status" value="1"/>
</dbReference>
<dbReference type="CDD" id="cd24048">
    <property type="entry name" value="ASKHA_NBD_FtsA"/>
    <property type="match status" value="1"/>
</dbReference>
<dbReference type="InterPro" id="IPR003494">
    <property type="entry name" value="SHS2_FtsA"/>
</dbReference>
<dbReference type="HAMAP" id="MF_02033">
    <property type="entry name" value="FtsA"/>
    <property type="match status" value="1"/>
</dbReference>
<comment type="function">
    <text evidence="5 6">Cell division protein that is involved in the assembly of the Z ring. May serve as a membrane anchor for the Z ring.</text>
</comment>
<evidence type="ECO:0000256" key="5">
    <source>
        <dbReference type="HAMAP-Rule" id="MF_02033"/>
    </source>
</evidence>
<dbReference type="KEGG" id="abac:LuPra_05904"/>
<dbReference type="EMBL" id="CP015136">
    <property type="protein sequence ID" value="AMY12623.1"/>
    <property type="molecule type" value="Genomic_DNA"/>
</dbReference>
<dbReference type="PANTHER" id="PTHR32432">
    <property type="entry name" value="CELL DIVISION PROTEIN FTSA-RELATED"/>
    <property type="match status" value="1"/>
</dbReference>
<evidence type="ECO:0000313" key="8">
    <source>
        <dbReference type="EMBL" id="AMY12623.1"/>
    </source>
</evidence>